<organism evidence="1 2">
    <name type="scientific">Spiromyces aspiralis</name>
    <dbReference type="NCBI Taxonomy" id="68401"/>
    <lineage>
        <taxon>Eukaryota</taxon>
        <taxon>Fungi</taxon>
        <taxon>Fungi incertae sedis</taxon>
        <taxon>Zoopagomycota</taxon>
        <taxon>Kickxellomycotina</taxon>
        <taxon>Kickxellomycetes</taxon>
        <taxon>Kickxellales</taxon>
        <taxon>Kickxellaceae</taxon>
        <taxon>Spiromyces</taxon>
    </lineage>
</organism>
<reference evidence="1" key="1">
    <citation type="submission" date="2022-06" db="EMBL/GenBank/DDBJ databases">
        <title>Phylogenomic reconstructions and comparative analyses of Kickxellomycotina fungi.</title>
        <authorList>
            <person name="Reynolds N.K."/>
            <person name="Stajich J.E."/>
            <person name="Barry K."/>
            <person name="Grigoriev I.V."/>
            <person name="Crous P."/>
            <person name="Smith M.E."/>
        </authorList>
    </citation>
    <scope>NUCLEOTIDE SEQUENCE</scope>
    <source>
        <strain evidence="1">RSA 2271</strain>
    </source>
</reference>
<protein>
    <submittedName>
        <fullName evidence="1">Uncharacterized protein</fullName>
    </submittedName>
</protein>
<dbReference type="Proteomes" id="UP001145114">
    <property type="component" value="Unassembled WGS sequence"/>
</dbReference>
<accession>A0ACC1HE86</accession>
<evidence type="ECO:0000313" key="1">
    <source>
        <dbReference type="EMBL" id="KAJ1674782.1"/>
    </source>
</evidence>
<evidence type="ECO:0000313" key="2">
    <source>
        <dbReference type="Proteomes" id="UP001145114"/>
    </source>
</evidence>
<sequence>MPRVSRERTKHHHQVRRPDSKAPSLAASTMSMSAGETEKKHHPAQTAPKSGDIVSAPISVNVPDPQALRDSSCKNAAIAEIEEKIKNASSKKEKRALRHLLWTKKMNGAKIVMKEQRKKMQKEKQKSVLLRGMDDMLDDIKRISSIQQREDGEQTPNARGHVGSRGMGVSDQPGGKCGKRPKSAKTLDRISKEEMQRFTQILEHDAYKSNPLAAIRQHIANTISQNKDL</sequence>
<name>A0ACC1HE86_9FUNG</name>
<gene>
    <name evidence="1" type="ORF">EV182_002573</name>
</gene>
<comment type="caution">
    <text evidence="1">The sequence shown here is derived from an EMBL/GenBank/DDBJ whole genome shotgun (WGS) entry which is preliminary data.</text>
</comment>
<keyword evidence="2" id="KW-1185">Reference proteome</keyword>
<proteinExistence type="predicted"/>
<dbReference type="EMBL" id="JAMZIH010005690">
    <property type="protein sequence ID" value="KAJ1674782.1"/>
    <property type="molecule type" value="Genomic_DNA"/>
</dbReference>